<dbReference type="GO" id="GO:0005783">
    <property type="term" value="C:endoplasmic reticulum"/>
    <property type="evidence" value="ECO:0007669"/>
    <property type="project" value="TreeGrafter"/>
</dbReference>
<dbReference type="AlphaFoldDB" id="A0A0K8TYY7"/>
<keyword evidence="3" id="KW-0443">Lipid metabolism</keyword>
<organism evidence="6">
    <name type="scientific">Bactrocera latifrons</name>
    <name type="common">Malaysian fruit fly</name>
    <name type="synonym">Chaetodacus latifrons</name>
    <dbReference type="NCBI Taxonomy" id="174628"/>
    <lineage>
        <taxon>Eukaryota</taxon>
        <taxon>Metazoa</taxon>
        <taxon>Ecdysozoa</taxon>
        <taxon>Arthropoda</taxon>
        <taxon>Hexapoda</taxon>
        <taxon>Insecta</taxon>
        <taxon>Pterygota</taxon>
        <taxon>Neoptera</taxon>
        <taxon>Endopterygota</taxon>
        <taxon>Diptera</taxon>
        <taxon>Brachycera</taxon>
        <taxon>Muscomorpha</taxon>
        <taxon>Tephritoidea</taxon>
        <taxon>Tephritidae</taxon>
        <taxon>Bactrocera</taxon>
        <taxon>Bactrocera</taxon>
    </lineage>
</organism>
<evidence type="ECO:0000256" key="3">
    <source>
        <dbReference type="ARBA" id="ARBA00023098"/>
    </source>
</evidence>
<dbReference type="InterPro" id="IPR042099">
    <property type="entry name" value="ANL_N_sf"/>
</dbReference>
<dbReference type="OrthoDB" id="3633556at2759"/>
<evidence type="ECO:0000256" key="2">
    <source>
        <dbReference type="ARBA" id="ARBA00022832"/>
    </source>
</evidence>
<accession>A0A0K8TYY7</accession>
<dbReference type="PANTHER" id="PTHR43272:SF32">
    <property type="entry name" value="AMP-DEPENDENT SYNTHETASE_LIGASE DOMAIN-CONTAINING PROTEIN"/>
    <property type="match status" value="1"/>
</dbReference>
<reference evidence="6" key="1">
    <citation type="submission" date="2015-06" db="EMBL/GenBank/DDBJ databases">
        <authorList>
            <person name="Hoefler B.C."/>
            <person name="Straight P.D."/>
        </authorList>
    </citation>
    <scope>NUCLEOTIDE SEQUENCE</scope>
</reference>
<dbReference type="InterPro" id="IPR020845">
    <property type="entry name" value="AMP-binding_CS"/>
</dbReference>
<protein>
    <recommendedName>
        <fullName evidence="4">long-chain-fatty-acid--CoA ligase</fullName>
        <ecNumber evidence="4">6.2.1.3</ecNumber>
    </recommendedName>
</protein>
<dbReference type="EC" id="6.2.1.3" evidence="4"/>
<dbReference type="PANTHER" id="PTHR43272">
    <property type="entry name" value="LONG-CHAIN-FATTY-ACID--COA LIGASE"/>
    <property type="match status" value="1"/>
</dbReference>
<dbReference type="GO" id="GO:0016020">
    <property type="term" value="C:membrane"/>
    <property type="evidence" value="ECO:0007669"/>
    <property type="project" value="TreeGrafter"/>
</dbReference>
<keyword evidence="2" id="KW-0276">Fatty acid metabolism</keyword>
<proteinExistence type="predicted"/>
<name>A0A0K8TYY7_BACLA</name>
<gene>
    <name evidence="6" type="primary">CG4500_8</name>
    <name evidence="6" type="ORF">c0_g1_i1</name>
</gene>
<dbReference type="SUPFAM" id="SSF56801">
    <property type="entry name" value="Acetyl-CoA synthetase-like"/>
    <property type="match status" value="1"/>
</dbReference>
<dbReference type="InterPro" id="IPR000873">
    <property type="entry name" value="AMP-dep_synth/lig_dom"/>
</dbReference>
<evidence type="ECO:0000256" key="4">
    <source>
        <dbReference type="ARBA" id="ARBA00026121"/>
    </source>
</evidence>
<evidence type="ECO:0000259" key="5">
    <source>
        <dbReference type="Pfam" id="PF00501"/>
    </source>
</evidence>
<sequence length="731" mass="81326">AYSIRFLKQNPHLFKLLCDKRRKYNSKWKLLCAMSEGAEEYTILNRLKLATSFVSTSFSEPVRLRIGKQGLTAAAPQTIPQLFRDCCQRFPHSPALAYERYNNKNGAHINNTWTTTTYAEYERNVEKAALALLHIGLTENSNVCVLAHNCPEWYYVQFGALLVGAVVSGIYLTSSPEAVKHALEASAATVCVVGDATQLAKVFAVRTELPLLRAVILLEESYEDNLRAVGGYYLWSDLMSLSFDPQLRQELFFKEKQIAANQCALLIFTSGTTGLPKVVMLSHDAIVSNIKFCYATVGPFRREPGVTMSYLPLNHVAAQLFEVLMPLLCGDCVYFADRDALKGKLIKNLRIAQPTRLFGVPRVYEKIQEELLVAEANSSYLCRLLSSWAKRVLLKSYFCNADGLEPKRTLSYICASLIVRKFKAQVGLGRCAYLWAGGAPLSAQAKKYFLSMDIPVADMFGASEAGGAMTITRSYCHLESSGRVMLGIEVKIDKPNEQGQGEICLRGRCIMMGYLNNEEKTHECIDSDGWMHSGDVGHLSTDGCLHITGRIKDIVITAGGENIPPLYIENRIKAELPCVSNALVVGDKRKFLVVLLTLKTDIDNATGLPFDTLHLDTVSWLKSLDIHQTRLSEVLNIPAFTPSFDYKGSVIKPNQKVVAAVEAGLTRANKNALSRAQRVQKFALLPHDFTVPTGELGPTLKSRRAFICEKYADIIEELYKESSRLLIKNDL</sequence>
<dbReference type="Gene3D" id="3.40.50.12780">
    <property type="entry name" value="N-terminal domain of ligase-like"/>
    <property type="match status" value="1"/>
</dbReference>
<dbReference type="PROSITE" id="PS00455">
    <property type="entry name" value="AMP_BINDING"/>
    <property type="match status" value="1"/>
</dbReference>
<dbReference type="Pfam" id="PF23562">
    <property type="entry name" value="AMP-binding_C_3"/>
    <property type="match status" value="1"/>
</dbReference>
<dbReference type="GO" id="GO:0004467">
    <property type="term" value="F:long-chain fatty acid-CoA ligase activity"/>
    <property type="evidence" value="ECO:0007669"/>
    <property type="project" value="UniProtKB-EC"/>
</dbReference>
<evidence type="ECO:0000256" key="1">
    <source>
        <dbReference type="ARBA" id="ARBA00022598"/>
    </source>
</evidence>
<evidence type="ECO:0000313" key="6">
    <source>
        <dbReference type="EMBL" id="JAI19496.1"/>
    </source>
</evidence>
<feature type="domain" description="AMP-dependent synthetase/ligase" evidence="5">
    <location>
        <begin position="84"/>
        <end position="515"/>
    </location>
</feature>
<feature type="non-terminal residue" evidence="6">
    <location>
        <position position="1"/>
    </location>
</feature>
<dbReference type="Pfam" id="PF00501">
    <property type="entry name" value="AMP-binding"/>
    <property type="match status" value="1"/>
</dbReference>
<keyword evidence="1 6" id="KW-0436">Ligase</keyword>
<dbReference type="EMBL" id="GDHF01032818">
    <property type="protein sequence ID" value="JAI19496.1"/>
    <property type="molecule type" value="Transcribed_RNA"/>
</dbReference>